<dbReference type="InterPro" id="IPR036271">
    <property type="entry name" value="Tet_transcr_reg_TetR-rel_C_sf"/>
</dbReference>
<dbReference type="SUPFAM" id="SSF48498">
    <property type="entry name" value="Tetracyclin repressor-like, C-terminal domain"/>
    <property type="match status" value="1"/>
</dbReference>
<dbReference type="SUPFAM" id="SSF46689">
    <property type="entry name" value="Homeodomain-like"/>
    <property type="match status" value="1"/>
</dbReference>
<protein>
    <submittedName>
        <fullName evidence="5">DNA-binding transcriptional regulator, AcrR family</fullName>
    </submittedName>
</protein>
<dbReference type="AlphaFoldDB" id="A0A1G8S4P0"/>
<dbReference type="RefSeq" id="WP_245709908.1">
    <property type="nucleotide sequence ID" value="NZ_FNEM01000006.1"/>
</dbReference>
<keyword evidence="1" id="KW-0175">Coiled coil</keyword>
<dbReference type="InterPro" id="IPR050109">
    <property type="entry name" value="HTH-type_TetR-like_transc_reg"/>
</dbReference>
<name>A0A1G8S4P0_9GAMM</name>
<organism evidence="5 6">
    <name type="scientific">Ferrimonas sediminum</name>
    <dbReference type="NCBI Taxonomy" id="718193"/>
    <lineage>
        <taxon>Bacteria</taxon>
        <taxon>Pseudomonadati</taxon>
        <taxon>Pseudomonadota</taxon>
        <taxon>Gammaproteobacteria</taxon>
        <taxon>Alteromonadales</taxon>
        <taxon>Ferrimonadaceae</taxon>
        <taxon>Ferrimonas</taxon>
    </lineage>
</organism>
<dbReference type="InterPro" id="IPR009057">
    <property type="entry name" value="Homeodomain-like_sf"/>
</dbReference>
<dbReference type="GO" id="GO:0003700">
    <property type="term" value="F:DNA-binding transcription factor activity"/>
    <property type="evidence" value="ECO:0007669"/>
    <property type="project" value="TreeGrafter"/>
</dbReference>
<evidence type="ECO:0000313" key="5">
    <source>
        <dbReference type="EMBL" id="SDJ24188.1"/>
    </source>
</evidence>
<dbReference type="GO" id="GO:0000976">
    <property type="term" value="F:transcription cis-regulatory region binding"/>
    <property type="evidence" value="ECO:0007669"/>
    <property type="project" value="TreeGrafter"/>
</dbReference>
<dbReference type="Pfam" id="PF17932">
    <property type="entry name" value="TetR_C_24"/>
    <property type="match status" value="1"/>
</dbReference>
<gene>
    <name evidence="5" type="ORF">SAMN04488540_10670</name>
</gene>
<dbReference type="InterPro" id="IPR041490">
    <property type="entry name" value="KstR2_TetR_C"/>
</dbReference>
<sequence length="202" mass="22678">MLETVEQQLIDDGILADPASPRGRLLGQAARLFREKGYQSTTVRDLASAVGILSGSIFHHYKNKDAILKAVMLEGIHFSMGRMRTQLAAAETTVDKLRALIACELDSMNGNRGDAMAVVINEWRFLSDVGQADILTLREEYEQMWIDVLEQAKNERLISASPQVLRKLLYGSITWTDKWFRAGDPLSYEQLTDDILHLAIKA</sequence>
<evidence type="ECO:0000256" key="2">
    <source>
        <dbReference type="ARBA" id="ARBA00023125"/>
    </source>
</evidence>
<feature type="DNA-binding region" description="H-T-H motif" evidence="3">
    <location>
        <begin position="42"/>
        <end position="61"/>
    </location>
</feature>
<dbReference type="PROSITE" id="PS50977">
    <property type="entry name" value="HTH_TETR_2"/>
    <property type="match status" value="1"/>
</dbReference>
<accession>A0A1G8S4P0</accession>
<dbReference type="Gene3D" id="1.10.357.10">
    <property type="entry name" value="Tetracycline Repressor, domain 2"/>
    <property type="match status" value="1"/>
</dbReference>
<evidence type="ECO:0000256" key="1">
    <source>
        <dbReference type="ARBA" id="ARBA00023054"/>
    </source>
</evidence>
<dbReference type="PRINTS" id="PR00455">
    <property type="entry name" value="HTHTETR"/>
</dbReference>
<dbReference type="PANTHER" id="PTHR30055:SF183">
    <property type="entry name" value="NUCLEOID OCCLUSION FACTOR SLMA"/>
    <property type="match status" value="1"/>
</dbReference>
<dbReference type="EMBL" id="FNEM01000006">
    <property type="protein sequence ID" value="SDJ24188.1"/>
    <property type="molecule type" value="Genomic_DNA"/>
</dbReference>
<dbReference type="PANTHER" id="PTHR30055">
    <property type="entry name" value="HTH-TYPE TRANSCRIPTIONAL REGULATOR RUTR"/>
    <property type="match status" value="1"/>
</dbReference>
<feature type="domain" description="HTH tetR-type" evidence="4">
    <location>
        <begin position="19"/>
        <end position="79"/>
    </location>
</feature>
<dbReference type="Pfam" id="PF00440">
    <property type="entry name" value="TetR_N"/>
    <property type="match status" value="1"/>
</dbReference>
<keyword evidence="6" id="KW-1185">Reference proteome</keyword>
<evidence type="ECO:0000259" key="4">
    <source>
        <dbReference type="PROSITE" id="PS50977"/>
    </source>
</evidence>
<dbReference type="InterPro" id="IPR001647">
    <property type="entry name" value="HTH_TetR"/>
</dbReference>
<proteinExistence type="predicted"/>
<dbReference type="Proteomes" id="UP000199527">
    <property type="component" value="Unassembled WGS sequence"/>
</dbReference>
<evidence type="ECO:0000313" key="6">
    <source>
        <dbReference type="Proteomes" id="UP000199527"/>
    </source>
</evidence>
<keyword evidence="2 3" id="KW-0238">DNA-binding</keyword>
<evidence type="ECO:0000256" key="3">
    <source>
        <dbReference type="PROSITE-ProRule" id="PRU00335"/>
    </source>
</evidence>
<reference evidence="6" key="1">
    <citation type="submission" date="2016-10" db="EMBL/GenBank/DDBJ databases">
        <authorList>
            <person name="Varghese N."/>
            <person name="Submissions S."/>
        </authorList>
    </citation>
    <scope>NUCLEOTIDE SEQUENCE [LARGE SCALE GENOMIC DNA]</scope>
    <source>
        <strain evidence="6">DSM 23317</strain>
    </source>
</reference>